<reference evidence="2 3" key="1">
    <citation type="submission" date="2024-02" db="EMBL/GenBank/DDBJ databases">
        <authorList>
            <person name="Chen Y."/>
            <person name="Shah S."/>
            <person name="Dougan E. K."/>
            <person name="Thang M."/>
            <person name="Chan C."/>
        </authorList>
    </citation>
    <scope>NUCLEOTIDE SEQUENCE [LARGE SCALE GENOMIC DNA]</scope>
</reference>
<evidence type="ECO:0000256" key="1">
    <source>
        <dbReference type="SAM" id="Phobius"/>
    </source>
</evidence>
<accession>A0ABP0P8T7</accession>
<evidence type="ECO:0000313" key="2">
    <source>
        <dbReference type="EMBL" id="CAK9072166.1"/>
    </source>
</evidence>
<organism evidence="2 3">
    <name type="scientific">Durusdinium trenchii</name>
    <dbReference type="NCBI Taxonomy" id="1381693"/>
    <lineage>
        <taxon>Eukaryota</taxon>
        <taxon>Sar</taxon>
        <taxon>Alveolata</taxon>
        <taxon>Dinophyceae</taxon>
        <taxon>Suessiales</taxon>
        <taxon>Symbiodiniaceae</taxon>
        <taxon>Durusdinium</taxon>
    </lineage>
</organism>
<keyword evidence="1" id="KW-0812">Transmembrane</keyword>
<comment type="caution">
    <text evidence="2">The sequence shown here is derived from an EMBL/GenBank/DDBJ whole genome shotgun (WGS) entry which is preliminary data.</text>
</comment>
<dbReference type="Proteomes" id="UP001642464">
    <property type="component" value="Unassembled WGS sequence"/>
</dbReference>
<feature type="transmembrane region" description="Helical" evidence="1">
    <location>
        <begin position="20"/>
        <end position="40"/>
    </location>
</feature>
<proteinExistence type="predicted"/>
<dbReference type="EMBL" id="CAXAMM010034002">
    <property type="protein sequence ID" value="CAK9072166.1"/>
    <property type="molecule type" value="Genomic_DNA"/>
</dbReference>
<keyword evidence="1" id="KW-0472">Membrane</keyword>
<keyword evidence="1" id="KW-1133">Transmembrane helix</keyword>
<gene>
    <name evidence="2" type="ORF">SCF082_LOCUS35550</name>
</gene>
<evidence type="ECO:0000313" key="3">
    <source>
        <dbReference type="Proteomes" id="UP001642464"/>
    </source>
</evidence>
<keyword evidence="3" id="KW-1185">Reference proteome</keyword>
<name>A0ABP0P8T7_9DINO</name>
<evidence type="ECO:0008006" key="4">
    <source>
        <dbReference type="Google" id="ProtNLM"/>
    </source>
</evidence>
<protein>
    <recommendedName>
        <fullName evidence="4">PAN domain protein</fullName>
    </recommendedName>
</protein>
<sequence length="492" mass="53146">MGPLLKILEVLGKDASVGENLGVSAVGVAGIVVIGFGVGIERPSMRLSGFGACAGGNMDALGAWGVGGIWGGAGGRGIRMLRVGGESNVGAVRGARSSPAVVNWSKAVEPKRRVWAVDPRDAESSKAPEFFGDPVACIEPDVVGKAFKNGQEIIELQLLPAELDTPADAVQNGSLSLAMPSCSKPTEDLLFGTVSVPDYYSLHPCECFGETHAHVEPVDAESNAAVPRKADGKFNVGLVPDQRLFSGPYTCEESASLGDLFHIDLERCQRACASKAQCGFYLFGKASERCTLFQRCNYIQDVGLQIENELYGMAPSGNSTYCHIANPERCWEEIKRRSMLSVEPSEIPPCLFHHQADACDALQLLLGKQDGSCTRCRYMEASTSFAESGLRKVPLPESFSPASQISASCNDTSRLFAKIRGGVQWEGPRQNATFTCVSGKWIGELGSWQYMSNFTCQRCVQIGDASLQRLSLVSMPEVYFLQKRCLFRTFVH</sequence>